<dbReference type="AlphaFoldDB" id="A0A8J3YJF6"/>
<dbReference type="RefSeq" id="WP_203898781.1">
    <property type="nucleotide sequence ID" value="NZ_BOPF01000006.1"/>
</dbReference>
<gene>
    <name evidence="2" type="ORF">Val02_21290</name>
</gene>
<name>A0A8J3YJF6_9ACTN</name>
<evidence type="ECO:0000313" key="3">
    <source>
        <dbReference type="Proteomes" id="UP000619260"/>
    </source>
</evidence>
<evidence type="ECO:0000313" key="2">
    <source>
        <dbReference type="EMBL" id="GIJ45243.1"/>
    </source>
</evidence>
<comment type="caution">
    <text evidence="2">The sequence shown here is derived from an EMBL/GenBank/DDBJ whole genome shotgun (WGS) entry which is preliminary data.</text>
</comment>
<keyword evidence="3" id="KW-1185">Reference proteome</keyword>
<accession>A0A8J3YJF6</accession>
<evidence type="ECO:0000256" key="1">
    <source>
        <dbReference type="SAM" id="SignalP"/>
    </source>
</evidence>
<dbReference type="Proteomes" id="UP000619260">
    <property type="component" value="Unassembled WGS sequence"/>
</dbReference>
<organism evidence="2 3">
    <name type="scientific">Virgisporangium aliadipatigenens</name>
    <dbReference type="NCBI Taxonomy" id="741659"/>
    <lineage>
        <taxon>Bacteria</taxon>
        <taxon>Bacillati</taxon>
        <taxon>Actinomycetota</taxon>
        <taxon>Actinomycetes</taxon>
        <taxon>Micromonosporales</taxon>
        <taxon>Micromonosporaceae</taxon>
        <taxon>Virgisporangium</taxon>
    </lineage>
</organism>
<feature type="chain" id="PRO_5035281442" description="Secreted protein" evidence="1">
    <location>
        <begin position="27"/>
        <end position="274"/>
    </location>
</feature>
<sequence>MRIVPTAAVFAVTLAVSLVDGAPALAATESKRSAFTSGDKQVSVKCGPGRVVIGSGGFVSGDGHVALTAVGPLLDDTRSAAVAEEVGAGTSATWAVTSTAVCEKAPAGYEIVAQVSPAGSLNQRRQRVYCPPSKRVLGVSGGIIGGDGEVGLDGLDIMNDLSHVTVSASEDQNGYAGSWRLVARAVCADPLPGQHLVSSGGTQTGSASRATRTATCPPGERMFGTGGEIADGAHQVWLEASYAENGEATVTAFEDADGFGGPWRLAAYAVCADG</sequence>
<reference evidence="2" key="1">
    <citation type="submission" date="2021-01" db="EMBL/GenBank/DDBJ databases">
        <title>Whole genome shotgun sequence of Virgisporangium aliadipatigenens NBRC 105644.</title>
        <authorList>
            <person name="Komaki H."/>
            <person name="Tamura T."/>
        </authorList>
    </citation>
    <scope>NUCLEOTIDE SEQUENCE</scope>
    <source>
        <strain evidence="2">NBRC 105644</strain>
    </source>
</reference>
<feature type="signal peptide" evidence="1">
    <location>
        <begin position="1"/>
        <end position="26"/>
    </location>
</feature>
<protein>
    <recommendedName>
        <fullName evidence="4">Secreted protein</fullName>
    </recommendedName>
</protein>
<dbReference type="EMBL" id="BOPF01000006">
    <property type="protein sequence ID" value="GIJ45243.1"/>
    <property type="molecule type" value="Genomic_DNA"/>
</dbReference>
<keyword evidence="1" id="KW-0732">Signal</keyword>
<evidence type="ECO:0008006" key="4">
    <source>
        <dbReference type="Google" id="ProtNLM"/>
    </source>
</evidence>
<proteinExistence type="predicted"/>